<dbReference type="PANTHER" id="PTHR11601">
    <property type="entry name" value="CYSTEINE DESULFURYLASE FAMILY MEMBER"/>
    <property type="match status" value="1"/>
</dbReference>
<evidence type="ECO:0000259" key="10">
    <source>
        <dbReference type="Pfam" id="PF00266"/>
    </source>
</evidence>
<evidence type="ECO:0000256" key="1">
    <source>
        <dbReference type="ARBA" id="ARBA00001933"/>
    </source>
</evidence>
<reference evidence="12" key="1">
    <citation type="journal article" date="2019" name="Int. J. Syst. Evol. Microbiol.">
        <title>The Global Catalogue of Microorganisms (GCM) 10K type strain sequencing project: providing services to taxonomists for standard genome sequencing and annotation.</title>
        <authorList>
            <consortium name="The Broad Institute Genomics Platform"/>
            <consortium name="The Broad Institute Genome Sequencing Center for Infectious Disease"/>
            <person name="Wu L."/>
            <person name="Ma J."/>
        </authorList>
    </citation>
    <scope>NUCLEOTIDE SEQUENCE [LARGE SCALE GENOMIC DNA]</scope>
    <source>
        <strain evidence="12">JCM 16950</strain>
    </source>
</reference>
<evidence type="ECO:0000256" key="6">
    <source>
        <dbReference type="ARBA" id="ARBA00023004"/>
    </source>
</evidence>
<evidence type="ECO:0000256" key="8">
    <source>
        <dbReference type="ARBA" id="ARBA00050776"/>
    </source>
</evidence>
<keyword evidence="12" id="KW-1185">Reference proteome</keyword>
<dbReference type="RefSeq" id="WP_344781653.1">
    <property type="nucleotide sequence ID" value="NZ_BAABAF010000004.1"/>
</dbReference>
<dbReference type="Gene3D" id="3.90.1150.10">
    <property type="entry name" value="Aspartate Aminotransferase, domain 1"/>
    <property type="match status" value="1"/>
</dbReference>
<evidence type="ECO:0000313" key="12">
    <source>
        <dbReference type="Proteomes" id="UP001500540"/>
    </source>
</evidence>
<gene>
    <name evidence="11" type="ORF">GCM10022240_12430</name>
</gene>
<dbReference type="InterPro" id="IPR015422">
    <property type="entry name" value="PyrdxlP-dep_Trfase_small"/>
</dbReference>
<dbReference type="SUPFAM" id="SSF53383">
    <property type="entry name" value="PLP-dependent transferases"/>
    <property type="match status" value="1"/>
</dbReference>
<keyword evidence="5" id="KW-0663">Pyridoxal phosphate</keyword>
<keyword evidence="6" id="KW-0408">Iron</keyword>
<dbReference type="PANTHER" id="PTHR11601:SF34">
    <property type="entry name" value="CYSTEINE DESULFURASE"/>
    <property type="match status" value="1"/>
</dbReference>
<feature type="domain" description="Aminotransferase class V" evidence="10">
    <location>
        <begin position="3"/>
        <end position="349"/>
    </location>
</feature>
<comment type="caution">
    <text evidence="11">The sequence shown here is derived from an EMBL/GenBank/DDBJ whole genome shotgun (WGS) entry which is preliminary data.</text>
</comment>
<comment type="cofactor">
    <cofactor evidence="1">
        <name>pyridoxal 5'-phosphate</name>
        <dbReference type="ChEBI" id="CHEBI:597326"/>
    </cofactor>
</comment>
<evidence type="ECO:0000313" key="11">
    <source>
        <dbReference type="EMBL" id="GAA3761419.1"/>
    </source>
</evidence>
<keyword evidence="3" id="KW-0808">Transferase</keyword>
<dbReference type="Pfam" id="PF00266">
    <property type="entry name" value="Aminotran_5"/>
    <property type="match status" value="1"/>
</dbReference>
<evidence type="ECO:0000256" key="4">
    <source>
        <dbReference type="ARBA" id="ARBA00022723"/>
    </source>
</evidence>
<dbReference type="InterPro" id="IPR015421">
    <property type="entry name" value="PyrdxlP-dep_Trfase_major"/>
</dbReference>
<evidence type="ECO:0000256" key="2">
    <source>
        <dbReference type="ARBA" id="ARBA00006490"/>
    </source>
</evidence>
<dbReference type="InterPro" id="IPR016454">
    <property type="entry name" value="Cysteine_dSase"/>
</dbReference>
<proteinExistence type="inferred from homology"/>
<keyword evidence="4" id="KW-0479">Metal-binding</keyword>
<evidence type="ECO:0000256" key="7">
    <source>
        <dbReference type="ARBA" id="ARBA00023014"/>
    </source>
</evidence>
<sequence length="413" mass="41851">MLYLDNAATTPVRPEVLAAMSPYLTRRFGNASSHHTVGEASAAALVDARSRVARVLGMRAGDVVFTSGGTEADNLAVKGIAVAAKLNRSAAHVVTLPIEHEAILESVAHLERVHGFTASQVPVDEHGRVEPTAIEAALRADTALVSIGYANNEVGTVQDVAAIAAVTQKHGIPLHIDAVQAAGWLPLSGTGADAISIAGHKIGAPKGTGALAVRGRIPIEPLLHGGGQQRGRRSGTEDVAGAVALATALELADVERAADAAAVSVLRDAFIRRVLASVPQARLTGHPVHRLPGTASFTFAGTSGEAVLLELERRGVISASGSACAAGSDAPSHVLVAMGIDPALAQTSVRFTLPHGWRQSLDATADLVAASVAAVTGWPAGGRQTPGVMSGGAIHKTPSATGTDGVRAPSAGA</sequence>
<organism evidence="11 12">
    <name type="scientific">Microbacterium kribbense</name>
    <dbReference type="NCBI Taxonomy" id="433645"/>
    <lineage>
        <taxon>Bacteria</taxon>
        <taxon>Bacillati</taxon>
        <taxon>Actinomycetota</taxon>
        <taxon>Actinomycetes</taxon>
        <taxon>Micrococcales</taxon>
        <taxon>Microbacteriaceae</taxon>
        <taxon>Microbacterium</taxon>
    </lineage>
</organism>
<protein>
    <submittedName>
        <fullName evidence="11">Cysteine desulfurase family protein</fullName>
    </submittedName>
</protein>
<comment type="catalytic activity">
    <reaction evidence="8">
        <text>(sulfur carrier)-H + L-cysteine = (sulfur carrier)-SH + L-alanine</text>
        <dbReference type="Rhea" id="RHEA:43892"/>
        <dbReference type="Rhea" id="RHEA-COMP:14737"/>
        <dbReference type="Rhea" id="RHEA-COMP:14739"/>
        <dbReference type="ChEBI" id="CHEBI:29917"/>
        <dbReference type="ChEBI" id="CHEBI:35235"/>
        <dbReference type="ChEBI" id="CHEBI:57972"/>
        <dbReference type="ChEBI" id="CHEBI:64428"/>
        <dbReference type="EC" id="2.8.1.7"/>
    </reaction>
</comment>
<dbReference type="Gene3D" id="3.40.640.10">
    <property type="entry name" value="Type I PLP-dependent aspartate aminotransferase-like (Major domain)"/>
    <property type="match status" value="1"/>
</dbReference>
<comment type="similarity">
    <text evidence="2">Belongs to the class-V pyridoxal-phosphate-dependent aminotransferase family. NifS/IscS subfamily.</text>
</comment>
<dbReference type="Proteomes" id="UP001500540">
    <property type="component" value="Unassembled WGS sequence"/>
</dbReference>
<evidence type="ECO:0000256" key="5">
    <source>
        <dbReference type="ARBA" id="ARBA00022898"/>
    </source>
</evidence>
<evidence type="ECO:0000256" key="9">
    <source>
        <dbReference type="SAM" id="MobiDB-lite"/>
    </source>
</evidence>
<name>A0ABP7GF00_9MICO</name>
<keyword evidence="7" id="KW-0411">Iron-sulfur</keyword>
<dbReference type="InterPro" id="IPR015424">
    <property type="entry name" value="PyrdxlP-dep_Trfase"/>
</dbReference>
<dbReference type="PIRSF" id="PIRSF005572">
    <property type="entry name" value="NifS"/>
    <property type="match status" value="1"/>
</dbReference>
<dbReference type="EMBL" id="BAABAF010000004">
    <property type="protein sequence ID" value="GAA3761419.1"/>
    <property type="molecule type" value="Genomic_DNA"/>
</dbReference>
<dbReference type="Gene3D" id="1.10.260.50">
    <property type="match status" value="1"/>
</dbReference>
<feature type="region of interest" description="Disordered" evidence="9">
    <location>
        <begin position="382"/>
        <end position="413"/>
    </location>
</feature>
<accession>A0ABP7GF00</accession>
<dbReference type="InterPro" id="IPR000192">
    <property type="entry name" value="Aminotrans_V_dom"/>
</dbReference>
<evidence type="ECO:0000256" key="3">
    <source>
        <dbReference type="ARBA" id="ARBA00022679"/>
    </source>
</evidence>